<organism evidence="11 12">
    <name type="scientific">Kwoniella shivajii</name>
    <dbReference type="NCBI Taxonomy" id="564305"/>
    <lineage>
        <taxon>Eukaryota</taxon>
        <taxon>Fungi</taxon>
        <taxon>Dikarya</taxon>
        <taxon>Basidiomycota</taxon>
        <taxon>Agaricomycotina</taxon>
        <taxon>Tremellomycetes</taxon>
        <taxon>Tremellales</taxon>
        <taxon>Cryptococcaceae</taxon>
        <taxon>Kwoniella</taxon>
    </lineage>
</organism>
<dbReference type="Pfam" id="PF04433">
    <property type="entry name" value="SWIRM"/>
    <property type="match status" value="1"/>
</dbReference>
<dbReference type="Gene3D" id="1.10.10.60">
    <property type="entry name" value="Homeodomain-like"/>
    <property type="match status" value="1"/>
</dbReference>
<keyword evidence="1" id="KW-0479">Metal-binding</keyword>
<dbReference type="SMART" id="SM00717">
    <property type="entry name" value="SANT"/>
    <property type="match status" value="1"/>
</dbReference>
<feature type="compositionally biased region" description="Basic and acidic residues" evidence="6">
    <location>
        <begin position="329"/>
        <end position="340"/>
    </location>
</feature>
<dbReference type="Pfam" id="PF00249">
    <property type="entry name" value="Myb_DNA-binding"/>
    <property type="match status" value="1"/>
</dbReference>
<dbReference type="SMART" id="SM00291">
    <property type="entry name" value="ZnF_ZZ"/>
    <property type="match status" value="1"/>
</dbReference>
<protein>
    <recommendedName>
        <fullName evidence="13">Transcriptional adapter 2</fullName>
    </recommendedName>
</protein>
<evidence type="ECO:0000259" key="10">
    <source>
        <dbReference type="PROSITE" id="PS51293"/>
    </source>
</evidence>
<feature type="region of interest" description="Disordered" evidence="6">
    <location>
        <begin position="253"/>
        <end position="355"/>
    </location>
</feature>
<dbReference type="InterPro" id="IPR055141">
    <property type="entry name" value="TADA2A_B-like_dom"/>
</dbReference>
<dbReference type="InterPro" id="IPR001005">
    <property type="entry name" value="SANT/Myb"/>
</dbReference>
<dbReference type="InterPro" id="IPR036388">
    <property type="entry name" value="WH-like_DNA-bd_sf"/>
</dbReference>
<evidence type="ECO:0000256" key="5">
    <source>
        <dbReference type="PROSITE-ProRule" id="PRU00228"/>
    </source>
</evidence>
<evidence type="ECO:0000259" key="7">
    <source>
        <dbReference type="PROSITE" id="PS50090"/>
    </source>
</evidence>
<dbReference type="PROSITE" id="PS51293">
    <property type="entry name" value="SANT"/>
    <property type="match status" value="1"/>
</dbReference>
<evidence type="ECO:0000259" key="8">
    <source>
        <dbReference type="PROSITE" id="PS50135"/>
    </source>
</evidence>
<dbReference type="Gene3D" id="1.10.10.10">
    <property type="entry name" value="Winged helix-like DNA-binding domain superfamily/Winged helix DNA-binding domain"/>
    <property type="match status" value="1"/>
</dbReference>
<dbReference type="CDD" id="cd02335">
    <property type="entry name" value="ZZ_ADA2"/>
    <property type="match status" value="1"/>
</dbReference>
<proteinExistence type="predicted"/>
<dbReference type="InterPro" id="IPR017884">
    <property type="entry name" value="SANT_dom"/>
</dbReference>
<dbReference type="GeneID" id="87954685"/>
<dbReference type="Proteomes" id="UP001329825">
    <property type="component" value="Chromosome 3"/>
</dbReference>
<dbReference type="CDD" id="cd00167">
    <property type="entry name" value="SANT"/>
    <property type="match status" value="1"/>
</dbReference>
<dbReference type="PANTHER" id="PTHR12374">
    <property type="entry name" value="TRANSCRIPTIONAL ADAPTOR 2 ADA2 -RELATED"/>
    <property type="match status" value="1"/>
</dbReference>
<evidence type="ECO:0000256" key="1">
    <source>
        <dbReference type="ARBA" id="ARBA00022723"/>
    </source>
</evidence>
<dbReference type="SUPFAM" id="SSF57850">
    <property type="entry name" value="RING/U-box"/>
    <property type="match status" value="1"/>
</dbReference>
<feature type="domain" description="ZZ-type" evidence="8">
    <location>
        <begin position="23"/>
        <end position="81"/>
    </location>
</feature>
<dbReference type="PROSITE" id="PS50934">
    <property type="entry name" value="SWIRM"/>
    <property type="match status" value="1"/>
</dbReference>
<dbReference type="InterPro" id="IPR041983">
    <property type="entry name" value="ADA2-like_ZZ"/>
</dbReference>
<dbReference type="PROSITE" id="PS50090">
    <property type="entry name" value="MYB_LIKE"/>
    <property type="match status" value="1"/>
</dbReference>
<feature type="domain" description="SWIRM" evidence="9">
    <location>
        <begin position="527"/>
        <end position="623"/>
    </location>
</feature>
<accession>A0ABZ1CWD3</accession>
<dbReference type="Pfam" id="PF25299">
    <property type="entry name" value="ZZ_ADA2"/>
    <property type="match status" value="1"/>
</dbReference>
<sequence>MTVTQRRVRNDVKSDDRPVTEPGIKYTCDFCHVDITHTVRIKCAMKECEEVDLCPNCFSEGKEGLRHKAWHDYKVVEQHSQPIFSPDWGADEELLLISGLISNGLGNWLEVAQHVGTRTKDECEEHYLSVYLGVGKGSSEENGVKEEMNGEIVEGLNEVRKRHRPFMPPMDKSFHVDPDEFQARKKAGIEEMRKPHALPPPNAAPLVSAPTNHEVAGFMPGRLEFEHEVDNEAEVAVKDMEFGLVWKYGGDLQPEATVTRPPEDEDEEEGEGDENEGGGEDEEAGEAGKMKSHRREEEEIKIKPEPDSDHNEIPAHQPDAAGPSSSPIKGKEEAASSSKKDKGKAKAKGPPIPDIEDEDELEVKLAMLDIYFSKLDKRLDAKEILFDRGLTEHKKIQALERKRPKEERELIQRYKVFAKLQTAQDFEVLIEGLMYEQNLRKRIAELQEYRRMGITTNAEAEAYDNAKAARAGYRPIVQRDRPDIPIPITGARVNAGQHRFLHGGLGTPPPGQDPKSREPTPRVAPMSIGRKPPTPLNLANAASLDLLTIEEQSLCSSLRVLPKPYLTIKELYIRENERRHGLLKRRDARRMLKIDVNKSGKIFDFLVSSGMLRLKYDSSPKHLNMDLGINMNIGIGKESHLIMNGFEGEKVMMSEIRLDGS</sequence>
<gene>
    <name evidence="11" type="ORF">IL334_002554</name>
</gene>
<dbReference type="PROSITE" id="PS01357">
    <property type="entry name" value="ZF_ZZ_1"/>
    <property type="match status" value="1"/>
</dbReference>
<reference evidence="11 12" key="1">
    <citation type="submission" date="2024-01" db="EMBL/GenBank/DDBJ databases">
        <title>Comparative genomics of Cryptococcus and Kwoniella reveals pathogenesis evolution and contrasting modes of karyotype evolution via chromosome fusion or intercentromeric recombination.</title>
        <authorList>
            <person name="Coelho M.A."/>
            <person name="David-Palma M."/>
            <person name="Shea T."/>
            <person name="Bowers K."/>
            <person name="McGinley-Smith S."/>
            <person name="Mohammad A.W."/>
            <person name="Gnirke A."/>
            <person name="Yurkov A.M."/>
            <person name="Nowrousian M."/>
            <person name="Sun S."/>
            <person name="Cuomo C.A."/>
            <person name="Heitman J."/>
        </authorList>
    </citation>
    <scope>NUCLEOTIDE SEQUENCE [LARGE SCALE GENOMIC DNA]</scope>
    <source>
        <strain evidence="11">CBS 11374</strain>
    </source>
</reference>
<dbReference type="InterPro" id="IPR043145">
    <property type="entry name" value="Znf_ZZ_sf"/>
</dbReference>
<evidence type="ECO:0000256" key="4">
    <source>
        <dbReference type="ARBA" id="ARBA00023242"/>
    </source>
</evidence>
<evidence type="ECO:0000256" key="2">
    <source>
        <dbReference type="ARBA" id="ARBA00022771"/>
    </source>
</evidence>
<dbReference type="SUPFAM" id="SSF46689">
    <property type="entry name" value="Homeodomain-like"/>
    <property type="match status" value="2"/>
</dbReference>
<dbReference type="Gene3D" id="3.30.60.90">
    <property type="match status" value="1"/>
</dbReference>
<feature type="region of interest" description="Disordered" evidence="6">
    <location>
        <begin position="500"/>
        <end position="534"/>
    </location>
</feature>
<dbReference type="InterPro" id="IPR000433">
    <property type="entry name" value="Znf_ZZ"/>
</dbReference>
<evidence type="ECO:0000259" key="9">
    <source>
        <dbReference type="PROSITE" id="PS50934"/>
    </source>
</evidence>
<feature type="compositionally biased region" description="Acidic residues" evidence="6">
    <location>
        <begin position="263"/>
        <end position="285"/>
    </location>
</feature>
<feature type="domain" description="Myb-like" evidence="7">
    <location>
        <begin position="88"/>
        <end position="131"/>
    </location>
</feature>
<dbReference type="PROSITE" id="PS50135">
    <property type="entry name" value="ZF_ZZ_2"/>
    <property type="match status" value="1"/>
</dbReference>
<dbReference type="RefSeq" id="XP_062790349.1">
    <property type="nucleotide sequence ID" value="XM_062934298.1"/>
</dbReference>
<keyword evidence="12" id="KW-1185">Reference proteome</keyword>
<feature type="compositionally biased region" description="Basic and acidic residues" evidence="6">
    <location>
        <begin position="286"/>
        <end position="313"/>
    </location>
</feature>
<name>A0ABZ1CWD3_9TREE</name>
<dbReference type="EMBL" id="CP141883">
    <property type="protein sequence ID" value="WRT65609.1"/>
    <property type="molecule type" value="Genomic_DNA"/>
</dbReference>
<evidence type="ECO:0000313" key="12">
    <source>
        <dbReference type="Proteomes" id="UP001329825"/>
    </source>
</evidence>
<keyword evidence="2 5" id="KW-0863">Zinc-finger</keyword>
<dbReference type="PANTHER" id="PTHR12374:SF20">
    <property type="entry name" value="TRANSCRIPTIONAL ADAPTER 2-ALPHA"/>
    <property type="match status" value="1"/>
</dbReference>
<keyword evidence="3" id="KW-0862">Zinc</keyword>
<evidence type="ECO:0000256" key="6">
    <source>
        <dbReference type="SAM" id="MobiDB-lite"/>
    </source>
</evidence>
<evidence type="ECO:0008006" key="13">
    <source>
        <dbReference type="Google" id="ProtNLM"/>
    </source>
</evidence>
<evidence type="ECO:0000313" key="11">
    <source>
        <dbReference type="EMBL" id="WRT65609.1"/>
    </source>
</evidence>
<keyword evidence="4" id="KW-0539">Nucleus</keyword>
<dbReference type="InterPro" id="IPR007526">
    <property type="entry name" value="SWIRM"/>
</dbReference>
<feature type="domain" description="SANT" evidence="10">
    <location>
        <begin position="83"/>
        <end position="135"/>
    </location>
</feature>
<dbReference type="Pfam" id="PF22941">
    <property type="entry name" value="TADA2A-like_3rd"/>
    <property type="match status" value="2"/>
</dbReference>
<dbReference type="InterPro" id="IPR009057">
    <property type="entry name" value="Homeodomain-like_sf"/>
</dbReference>
<evidence type="ECO:0000256" key="3">
    <source>
        <dbReference type="ARBA" id="ARBA00022833"/>
    </source>
</evidence>